<dbReference type="EMBL" id="BAABXL010000001">
    <property type="protein sequence ID" value="GAA6268993.1"/>
    <property type="molecule type" value="Genomic_DNA"/>
</dbReference>
<dbReference type="PANTHER" id="PTHR40267:SF1">
    <property type="entry name" value="BLR3294 PROTEIN"/>
    <property type="match status" value="1"/>
</dbReference>
<dbReference type="Gene3D" id="3.40.50.12500">
    <property type="match status" value="1"/>
</dbReference>
<reference evidence="1 2" key="1">
    <citation type="submission" date="2024-04" db="EMBL/GenBank/DDBJ databases">
        <title>Defined microbial consortia suppress multidrug-resistant proinflammatory Enterobacteriaceae via ecological control.</title>
        <authorList>
            <person name="Furuichi M."/>
            <person name="Kawaguchi T."/>
            <person name="Pust M."/>
            <person name="Yasuma K."/>
            <person name="Plichta D."/>
            <person name="Hasegawa N."/>
            <person name="Ohya T."/>
            <person name="Bhattarai S."/>
            <person name="Sasajima S."/>
            <person name="Aoto Y."/>
            <person name="Tuganbaev T."/>
            <person name="Yaginuma M."/>
            <person name="Ueda M."/>
            <person name="Okahashi N."/>
            <person name="Amafuji K."/>
            <person name="Kiridooshi Y."/>
            <person name="Sugita K."/>
            <person name="Strazar M."/>
            <person name="Skelly A."/>
            <person name="Suda W."/>
            <person name="Hattori M."/>
            <person name="Nakamoto N."/>
            <person name="Caballero S."/>
            <person name="Norman J."/>
            <person name="Olle B."/>
            <person name="Tanoue T."/>
            <person name="Arita M."/>
            <person name="Bucci V."/>
            <person name="Atarashi K."/>
            <person name="Xavier R."/>
            <person name="Honda K."/>
        </authorList>
    </citation>
    <scope>NUCLEOTIDE SEQUENCE [LARGE SCALE GENOMIC DNA]</scope>
    <source>
        <strain evidence="2">f13</strain>
    </source>
</reference>
<dbReference type="Proteomes" id="UP001600894">
    <property type="component" value="Unassembled WGS sequence"/>
</dbReference>
<dbReference type="PANTHER" id="PTHR40267">
    <property type="entry name" value="BLR3294 PROTEIN"/>
    <property type="match status" value="1"/>
</dbReference>
<evidence type="ECO:0000313" key="1">
    <source>
        <dbReference type="EMBL" id="GAA6268993.1"/>
    </source>
</evidence>
<accession>A0ABQ0AY84</accession>
<keyword evidence="2" id="KW-1185">Reference proteome</keyword>
<dbReference type="Pfam" id="PF17645">
    <property type="entry name" value="Amdase"/>
    <property type="match status" value="1"/>
</dbReference>
<protein>
    <submittedName>
        <fullName evidence="1">Aspartate/glutamate racemase family protein</fullName>
    </submittedName>
</protein>
<sequence length="233" mass="24903">MIVPSSNTVVEPICSRLFAGMEAQITVHYARLEVINVSLDEGSARQFTSDAMVRAAMQLAQANADAIVWNGTAGSWLGIERDRRICRRIEKETGIKTSTASLGLVNSCRDFPVECLHLVTPYIKEINDAIIREYEALGLKISGVTGLGITKNTDIGSVTAGQMEDLCCRTGAKAGEGIAVVCTNLAAAWRAEAIEKKTGAVLFDSVTAAIREALRLTGLTDLSLPGFGTLLDL</sequence>
<organism evidence="1 2">
    <name type="scientific">Enterocloster alcoholdehydrogenati</name>
    <dbReference type="NCBI Taxonomy" id="2547410"/>
    <lineage>
        <taxon>Bacteria</taxon>
        <taxon>Bacillati</taxon>
        <taxon>Bacillota</taxon>
        <taxon>Clostridia</taxon>
        <taxon>Lachnospirales</taxon>
        <taxon>Lachnospiraceae</taxon>
        <taxon>Enterocloster</taxon>
    </lineage>
</organism>
<dbReference type="InterPro" id="IPR026286">
    <property type="entry name" value="MaiA/AMDase"/>
</dbReference>
<comment type="caution">
    <text evidence="1">The sequence shown here is derived from an EMBL/GenBank/DDBJ whole genome shotgun (WGS) entry which is preliminary data.</text>
</comment>
<dbReference type="InterPro" id="IPR053714">
    <property type="entry name" value="Iso_Racemase_Enz_sf"/>
</dbReference>
<name>A0ABQ0AY84_9FIRM</name>
<proteinExistence type="predicted"/>
<evidence type="ECO:0000313" key="2">
    <source>
        <dbReference type="Proteomes" id="UP001600894"/>
    </source>
</evidence>
<gene>
    <name evidence="1" type="ORF">F130042H8_20530</name>
</gene>
<dbReference type="PIRSF" id="PIRSF015736">
    <property type="entry name" value="MI"/>
    <property type="match status" value="1"/>
</dbReference>